<keyword evidence="3" id="KW-1185">Reference proteome</keyword>
<organism evidence="2 3">
    <name type="scientific">Nepenthes gracilis</name>
    <name type="common">Slender pitcher plant</name>
    <dbReference type="NCBI Taxonomy" id="150966"/>
    <lineage>
        <taxon>Eukaryota</taxon>
        <taxon>Viridiplantae</taxon>
        <taxon>Streptophyta</taxon>
        <taxon>Embryophyta</taxon>
        <taxon>Tracheophyta</taxon>
        <taxon>Spermatophyta</taxon>
        <taxon>Magnoliopsida</taxon>
        <taxon>eudicotyledons</taxon>
        <taxon>Gunneridae</taxon>
        <taxon>Pentapetalae</taxon>
        <taxon>Caryophyllales</taxon>
        <taxon>Nepenthaceae</taxon>
        <taxon>Nepenthes</taxon>
    </lineage>
</organism>
<dbReference type="Proteomes" id="UP001279734">
    <property type="component" value="Unassembled WGS sequence"/>
</dbReference>
<dbReference type="PANTHER" id="PTHR35132">
    <property type="entry name" value="SERINE/ARGININE REPETITIVE MATRIX-LIKE PROTEIN"/>
    <property type="match status" value="1"/>
</dbReference>
<dbReference type="AlphaFoldDB" id="A0AAD3SRZ5"/>
<gene>
    <name evidence="2" type="ORF">Nepgr_017615</name>
</gene>
<feature type="region of interest" description="Disordered" evidence="1">
    <location>
        <begin position="71"/>
        <end position="112"/>
    </location>
</feature>
<feature type="compositionally biased region" description="Basic and acidic residues" evidence="1">
    <location>
        <begin position="140"/>
        <end position="159"/>
    </location>
</feature>
<protein>
    <submittedName>
        <fullName evidence="2">Uncharacterized protein</fullName>
    </submittedName>
</protein>
<feature type="compositionally biased region" description="Polar residues" evidence="1">
    <location>
        <begin position="12"/>
        <end position="27"/>
    </location>
</feature>
<accession>A0AAD3SRZ5</accession>
<feature type="compositionally biased region" description="Polar residues" evidence="1">
    <location>
        <begin position="204"/>
        <end position="218"/>
    </location>
</feature>
<evidence type="ECO:0000313" key="2">
    <source>
        <dbReference type="EMBL" id="GMH15774.1"/>
    </source>
</evidence>
<proteinExistence type="predicted"/>
<feature type="region of interest" description="Disordered" evidence="1">
    <location>
        <begin position="140"/>
        <end position="273"/>
    </location>
</feature>
<dbReference type="EMBL" id="BSYO01000015">
    <property type="protein sequence ID" value="GMH15774.1"/>
    <property type="molecule type" value="Genomic_DNA"/>
</dbReference>
<sequence>MANPFSLKHEPQSLSHSNNLRSRTSASDSPEFDFWAFRNPSLPPPHLLSASELFSGGVLLPLHLLNQHHSADPIHDSVPGDQPNLEVPKSQSGPPGTEPTLSAAAGPSPPIATESAATASVLAASKRWKDFFKKKLTDKSRKELEERRQKEEERKREMRSGGIGSNSAEINMNLWPFSRSKSAGNYAAGRTRKSSASVMAANRKVSSAPCSRSNSAGESKSRKWPPSPGRSGVHLGRSSPVWHARRIGSGGQSYKSSVRYAEKPTKKEAPATRRVKTTNEGALAGVTASSGCGGEKRKVLNLNVPICAGYRNHSSCSSYETSAVGTRTSGDAAEAVGKRGGGIGGGKSDGCDEGVRPVGSGGTIFNIRSFFTKKVH</sequence>
<feature type="compositionally biased region" description="Basic and acidic residues" evidence="1">
    <location>
        <begin position="260"/>
        <end position="271"/>
    </location>
</feature>
<reference evidence="2" key="1">
    <citation type="submission" date="2023-05" db="EMBL/GenBank/DDBJ databases">
        <title>Nepenthes gracilis genome sequencing.</title>
        <authorList>
            <person name="Fukushima K."/>
        </authorList>
    </citation>
    <scope>NUCLEOTIDE SEQUENCE</scope>
    <source>
        <strain evidence="2">SING2019-196</strain>
    </source>
</reference>
<dbReference type="PANTHER" id="PTHR35132:SF1">
    <property type="entry name" value="SERINE_ARGININE REPETITIVE MATRIX-LIKE PROTEIN"/>
    <property type="match status" value="1"/>
</dbReference>
<name>A0AAD3SRZ5_NEPGR</name>
<evidence type="ECO:0000256" key="1">
    <source>
        <dbReference type="SAM" id="MobiDB-lite"/>
    </source>
</evidence>
<comment type="caution">
    <text evidence="2">The sequence shown here is derived from an EMBL/GenBank/DDBJ whole genome shotgun (WGS) entry which is preliminary data.</text>
</comment>
<feature type="region of interest" description="Disordered" evidence="1">
    <location>
        <begin position="1"/>
        <end position="27"/>
    </location>
</feature>
<evidence type="ECO:0000313" key="3">
    <source>
        <dbReference type="Proteomes" id="UP001279734"/>
    </source>
</evidence>